<gene>
    <name evidence="2" type="ORF">BCON_0431g00040</name>
</gene>
<name>A0A4Z1H7I0_9HELO</name>
<evidence type="ECO:0000313" key="2">
    <source>
        <dbReference type="EMBL" id="TGO45036.1"/>
    </source>
</evidence>
<protein>
    <submittedName>
        <fullName evidence="2">Uncharacterized protein</fullName>
    </submittedName>
</protein>
<evidence type="ECO:0000313" key="3">
    <source>
        <dbReference type="Proteomes" id="UP000297527"/>
    </source>
</evidence>
<proteinExistence type="predicted"/>
<feature type="compositionally biased region" description="Basic and acidic residues" evidence="1">
    <location>
        <begin position="17"/>
        <end position="26"/>
    </location>
</feature>
<dbReference type="AlphaFoldDB" id="A0A4Z1H7I0"/>
<dbReference type="Proteomes" id="UP000297527">
    <property type="component" value="Unassembled WGS sequence"/>
</dbReference>
<sequence>MEGSRLDCMDSQNASHRPSEKNNEYDKINCDLNSRPEIPSDAATSIPLLTPEMSVIRMFDLLKLDDLPLSEILGSPAYRILLEEIRRPRGVREAKVVQVKEQGYREG</sequence>
<keyword evidence="3" id="KW-1185">Reference proteome</keyword>
<accession>A0A4Z1H7I0</accession>
<organism evidence="2 3">
    <name type="scientific">Botryotinia convoluta</name>
    <dbReference type="NCBI Taxonomy" id="54673"/>
    <lineage>
        <taxon>Eukaryota</taxon>
        <taxon>Fungi</taxon>
        <taxon>Dikarya</taxon>
        <taxon>Ascomycota</taxon>
        <taxon>Pezizomycotina</taxon>
        <taxon>Leotiomycetes</taxon>
        <taxon>Helotiales</taxon>
        <taxon>Sclerotiniaceae</taxon>
        <taxon>Botryotinia</taxon>
    </lineage>
</organism>
<evidence type="ECO:0000256" key="1">
    <source>
        <dbReference type="SAM" id="MobiDB-lite"/>
    </source>
</evidence>
<dbReference type="EMBL" id="PQXN01000429">
    <property type="protein sequence ID" value="TGO45036.1"/>
    <property type="molecule type" value="Genomic_DNA"/>
</dbReference>
<reference evidence="2 3" key="1">
    <citation type="submission" date="2017-12" db="EMBL/GenBank/DDBJ databases">
        <title>Comparative genomics of Botrytis spp.</title>
        <authorList>
            <person name="Valero-Jimenez C.A."/>
            <person name="Tapia P."/>
            <person name="Veloso J."/>
            <person name="Silva-Moreno E."/>
            <person name="Staats M."/>
            <person name="Valdes J.H."/>
            <person name="Van Kan J.A.L."/>
        </authorList>
    </citation>
    <scope>NUCLEOTIDE SEQUENCE [LARGE SCALE GENOMIC DNA]</scope>
    <source>
        <strain evidence="2 3">MUCL11595</strain>
    </source>
</reference>
<feature type="region of interest" description="Disordered" evidence="1">
    <location>
        <begin position="1"/>
        <end position="26"/>
    </location>
</feature>
<comment type="caution">
    <text evidence="2">The sequence shown here is derived from an EMBL/GenBank/DDBJ whole genome shotgun (WGS) entry which is preliminary data.</text>
</comment>